<keyword evidence="2" id="KW-1185">Reference proteome</keyword>
<dbReference type="Proteomes" id="UP000688137">
    <property type="component" value="Unassembled WGS sequence"/>
</dbReference>
<reference evidence="1" key="1">
    <citation type="submission" date="2021-01" db="EMBL/GenBank/DDBJ databases">
        <authorList>
            <consortium name="Genoscope - CEA"/>
            <person name="William W."/>
        </authorList>
    </citation>
    <scope>NUCLEOTIDE SEQUENCE</scope>
</reference>
<organism evidence="1 2">
    <name type="scientific">Paramecium primaurelia</name>
    <dbReference type="NCBI Taxonomy" id="5886"/>
    <lineage>
        <taxon>Eukaryota</taxon>
        <taxon>Sar</taxon>
        <taxon>Alveolata</taxon>
        <taxon>Ciliophora</taxon>
        <taxon>Intramacronucleata</taxon>
        <taxon>Oligohymenophorea</taxon>
        <taxon>Peniculida</taxon>
        <taxon>Parameciidae</taxon>
        <taxon>Paramecium</taxon>
    </lineage>
</organism>
<protein>
    <submittedName>
        <fullName evidence="1">Uncharacterized protein</fullName>
    </submittedName>
</protein>
<gene>
    <name evidence="1" type="ORF">PPRIM_AZ9-3.1.T0860225</name>
</gene>
<dbReference type="EMBL" id="CAJJDM010000089">
    <property type="protein sequence ID" value="CAD8090818.1"/>
    <property type="molecule type" value="Genomic_DNA"/>
</dbReference>
<sequence>MDIYWISTKPEFKYNQQGVIKTGIQTVRDQGQKLIEELDLIHLHSYQYSFQTLFALV</sequence>
<evidence type="ECO:0000313" key="1">
    <source>
        <dbReference type="EMBL" id="CAD8090818.1"/>
    </source>
</evidence>
<evidence type="ECO:0000313" key="2">
    <source>
        <dbReference type="Proteomes" id="UP000688137"/>
    </source>
</evidence>
<dbReference type="AlphaFoldDB" id="A0A8S1NDW3"/>
<comment type="caution">
    <text evidence="1">The sequence shown here is derived from an EMBL/GenBank/DDBJ whole genome shotgun (WGS) entry which is preliminary data.</text>
</comment>
<accession>A0A8S1NDW3</accession>
<name>A0A8S1NDW3_PARPR</name>
<proteinExistence type="predicted"/>